<dbReference type="HOGENOM" id="CLU_3410441_0_0_12"/>
<keyword evidence="2" id="KW-1185">Reference proteome</keyword>
<proteinExistence type="predicted"/>
<comment type="caution">
    <text evidence="1">The sequence shown here is derived from an EMBL/GenBank/DDBJ whole genome shotgun (WGS) entry which is preliminary data.</text>
</comment>
<evidence type="ECO:0000313" key="2">
    <source>
        <dbReference type="Proteomes" id="UP000014605"/>
    </source>
</evidence>
<organism evidence="1 2">
    <name type="scientific">Treponema vincentii F0403</name>
    <dbReference type="NCBI Taxonomy" id="1125702"/>
    <lineage>
        <taxon>Bacteria</taxon>
        <taxon>Pseudomonadati</taxon>
        <taxon>Spirochaetota</taxon>
        <taxon>Spirochaetia</taxon>
        <taxon>Spirochaetales</taxon>
        <taxon>Treponemataceae</taxon>
        <taxon>Treponema</taxon>
    </lineage>
</organism>
<accession>S3MD14</accession>
<dbReference type="AlphaFoldDB" id="S3MD14"/>
<gene>
    <name evidence="1" type="ORF">HMPREF1222_01530</name>
</gene>
<dbReference type="Proteomes" id="UP000014605">
    <property type="component" value="Unassembled WGS sequence"/>
</dbReference>
<dbReference type="EMBL" id="ATFC01000008">
    <property type="protein sequence ID" value="EPF46949.1"/>
    <property type="molecule type" value="Genomic_DNA"/>
</dbReference>
<name>S3MD14_9SPIR</name>
<sequence>MDIRFDKLTEKYKKDVIDIFNYYPELKCR</sequence>
<reference evidence="1 2" key="1">
    <citation type="submission" date="2013-04" db="EMBL/GenBank/DDBJ databases">
        <title>The Genome Sequence of Treponema vincentii F0403.</title>
        <authorList>
            <consortium name="The Broad Institute Genomics Platform"/>
            <person name="Earl A."/>
            <person name="Ward D."/>
            <person name="Feldgarden M."/>
            <person name="Gevers D."/>
            <person name="Leonetti C."/>
            <person name="Izard J."/>
            <person name="Walker B."/>
            <person name="Young S."/>
            <person name="Zeng Q."/>
            <person name="Gargeya S."/>
            <person name="Fitzgerald M."/>
            <person name="Haas B."/>
            <person name="Abouelleil A."/>
            <person name="Allen A.W."/>
            <person name="Alvarado L."/>
            <person name="Arachchi H.M."/>
            <person name="Berlin A.M."/>
            <person name="Chapman S.B."/>
            <person name="Gainer-Dewar J."/>
            <person name="Goldberg J."/>
            <person name="Griggs A."/>
            <person name="Gujja S."/>
            <person name="Hansen M."/>
            <person name="Howarth C."/>
            <person name="Imamovic A."/>
            <person name="Ireland A."/>
            <person name="Larimer J."/>
            <person name="McCowan C."/>
            <person name="Murphy C."/>
            <person name="Pearson M."/>
            <person name="Poon T.W."/>
            <person name="Priest M."/>
            <person name="Roberts A."/>
            <person name="Saif S."/>
            <person name="Shea T."/>
            <person name="Sisk P."/>
            <person name="Sykes S."/>
            <person name="Wortman J."/>
            <person name="Nusbaum C."/>
            <person name="Birren B."/>
        </authorList>
    </citation>
    <scope>NUCLEOTIDE SEQUENCE [LARGE SCALE GENOMIC DNA]</scope>
    <source>
        <strain evidence="1 2">F0403</strain>
    </source>
</reference>
<evidence type="ECO:0000313" key="1">
    <source>
        <dbReference type="EMBL" id="EPF46949.1"/>
    </source>
</evidence>
<protein>
    <submittedName>
        <fullName evidence="1">Uncharacterized protein</fullName>
    </submittedName>
</protein>